<evidence type="ECO:0000313" key="5">
    <source>
        <dbReference type="Proteomes" id="UP000697127"/>
    </source>
</evidence>
<keyword evidence="5" id="KW-1185">Reference proteome</keyword>
<gene>
    <name evidence="4" type="ORF">C6P40_002122</name>
</gene>
<evidence type="ECO:0000259" key="3">
    <source>
        <dbReference type="Pfam" id="PF01764"/>
    </source>
</evidence>
<organism evidence="4 5">
    <name type="scientific">Pichia californica</name>
    <dbReference type="NCBI Taxonomy" id="460514"/>
    <lineage>
        <taxon>Eukaryota</taxon>
        <taxon>Fungi</taxon>
        <taxon>Dikarya</taxon>
        <taxon>Ascomycota</taxon>
        <taxon>Saccharomycotina</taxon>
        <taxon>Pichiomycetes</taxon>
        <taxon>Pichiales</taxon>
        <taxon>Pichiaceae</taxon>
        <taxon>Pichia</taxon>
    </lineage>
</organism>
<dbReference type="InterPro" id="IPR029058">
    <property type="entry name" value="AB_hydrolase_fold"/>
</dbReference>
<sequence length="386" mass="43997">MKFIITATTFIKVLVIISTLLLPLSYSLTLPCSNKTKSAYLSTTTANATINSYDLDPWDDPSYDFLTDGNDDYDDENTSSDFGNSFGFLTPQISKNLYDTLNRYVRFAALSYATKLDQITTGKLVNACECSLCYDVPHNIDVKMVYRGLVSSVLFIDYSNKEIHIAVKGTTSNDEWKLDFTIIPLPYHPLSNNLKFYRKYFKVYGNCKKCFIHKGFYDGSKEIYDAMFPKLLSLIKEYPDFKIVLTGHSLGGAIVPLLGIELFILGYKPIVATFGSPKIGNKRFKKWMDHSMNTKYNLKTLGDINGPAILRVTHKDDMIPLLPLKQMSYHHFGIDIFIQKANLPMSENDISIGNSNEYISGESKNYQYYSDIHKKYFINMNMCVIH</sequence>
<name>A0A9P6WR64_9ASCO</name>
<keyword evidence="2" id="KW-0378">Hydrolase</keyword>
<evidence type="ECO:0000256" key="1">
    <source>
        <dbReference type="ARBA" id="ARBA00013279"/>
    </source>
</evidence>
<dbReference type="Gene3D" id="3.40.50.1820">
    <property type="entry name" value="alpha/beta hydrolase"/>
    <property type="match status" value="1"/>
</dbReference>
<dbReference type="CDD" id="cd00519">
    <property type="entry name" value="Lipase_3"/>
    <property type="match status" value="1"/>
</dbReference>
<feature type="domain" description="Fungal lipase-type" evidence="3">
    <location>
        <begin position="165"/>
        <end position="325"/>
    </location>
</feature>
<dbReference type="EMBL" id="PUHW01000024">
    <property type="protein sequence ID" value="KAG0690623.1"/>
    <property type="molecule type" value="Genomic_DNA"/>
</dbReference>
<dbReference type="InterPro" id="IPR051299">
    <property type="entry name" value="AB_hydrolase_lip/est"/>
</dbReference>
<protein>
    <recommendedName>
        <fullName evidence="1">triacylglycerol lipase</fullName>
        <ecNumber evidence="1">3.1.1.3</ecNumber>
    </recommendedName>
</protein>
<dbReference type="Pfam" id="PF01764">
    <property type="entry name" value="Lipase_3"/>
    <property type="match status" value="1"/>
</dbReference>
<reference evidence="4" key="1">
    <citation type="submission" date="2020-11" db="EMBL/GenBank/DDBJ databases">
        <title>Kefir isolates.</title>
        <authorList>
            <person name="Marcisauskas S."/>
            <person name="Kim Y."/>
            <person name="Blasche S."/>
        </authorList>
    </citation>
    <scope>NUCLEOTIDE SEQUENCE</scope>
    <source>
        <strain evidence="4">Olga-1</strain>
    </source>
</reference>
<dbReference type="SUPFAM" id="SSF53474">
    <property type="entry name" value="alpha/beta-Hydrolases"/>
    <property type="match status" value="1"/>
</dbReference>
<dbReference type="AlphaFoldDB" id="A0A9P6WR64"/>
<dbReference type="PANTHER" id="PTHR46640">
    <property type="entry name" value="TRIACYLGLYCEROL LIPASE, PUTATIVE (AFU_ORTHOLOGUE AFUA_6G06510)-RELATED"/>
    <property type="match status" value="1"/>
</dbReference>
<dbReference type="OrthoDB" id="406844at2759"/>
<comment type="caution">
    <text evidence="4">The sequence shown here is derived from an EMBL/GenBank/DDBJ whole genome shotgun (WGS) entry which is preliminary data.</text>
</comment>
<dbReference type="Proteomes" id="UP000697127">
    <property type="component" value="Unassembled WGS sequence"/>
</dbReference>
<dbReference type="GO" id="GO:0006629">
    <property type="term" value="P:lipid metabolic process"/>
    <property type="evidence" value="ECO:0007669"/>
    <property type="project" value="InterPro"/>
</dbReference>
<proteinExistence type="predicted"/>
<dbReference type="InterPro" id="IPR002921">
    <property type="entry name" value="Fungal_lipase-type"/>
</dbReference>
<evidence type="ECO:0000256" key="2">
    <source>
        <dbReference type="ARBA" id="ARBA00022801"/>
    </source>
</evidence>
<evidence type="ECO:0000313" key="4">
    <source>
        <dbReference type="EMBL" id="KAG0690623.1"/>
    </source>
</evidence>
<dbReference type="GO" id="GO:0004806">
    <property type="term" value="F:triacylglycerol lipase activity"/>
    <property type="evidence" value="ECO:0007669"/>
    <property type="project" value="UniProtKB-EC"/>
</dbReference>
<dbReference type="EC" id="3.1.1.3" evidence="1"/>
<dbReference type="PANTHER" id="PTHR46640:SF3">
    <property type="entry name" value="LIPASE LIH1-RELATED"/>
    <property type="match status" value="1"/>
</dbReference>
<accession>A0A9P6WR64</accession>